<dbReference type="Proteomes" id="UP000004913">
    <property type="component" value="Unassembled WGS sequence"/>
</dbReference>
<feature type="non-terminal residue" evidence="4">
    <location>
        <position position="1"/>
    </location>
</feature>
<dbReference type="PANTHER" id="PTHR30109:SF0">
    <property type="entry name" value="HYDROXYLAMINE REDUCTASE"/>
    <property type="match status" value="1"/>
</dbReference>
<dbReference type="GO" id="GO:0004601">
    <property type="term" value="F:peroxidase activity"/>
    <property type="evidence" value="ECO:0007669"/>
    <property type="project" value="TreeGrafter"/>
</dbReference>
<comment type="caution">
    <text evidence="4">The sequence shown here is derived from an EMBL/GenBank/DDBJ whole genome shotgun (WGS) entry which is preliminary data.</text>
</comment>
<evidence type="ECO:0008006" key="6">
    <source>
        <dbReference type="Google" id="ProtNLM"/>
    </source>
</evidence>
<organism evidence="4 5">
    <name type="scientific">Dysgonomonas gadei ATCC BAA-286</name>
    <dbReference type="NCBI Taxonomy" id="742766"/>
    <lineage>
        <taxon>Bacteria</taxon>
        <taxon>Pseudomonadati</taxon>
        <taxon>Bacteroidota</taxon>
        <taxon>Bacteroidia</taxon>
        <taxon>Bacteroidales</taxon>
        <taxon>Dysgonomonadaceae</taxon>
        <taxon>Dysgonomonas</taxon>
    </lineage>
</organism>
<dbReference type="GO" id="GO:0042542">
    <property type="term" value="P:response to hydrogen peroxide"/>
    <property type="evidence" value="ECO:0007669"/>
    <property type="project" value="TreeGrafter"/>
</dbReference>
<proteinExistence type="predicted"/>
<protein>
    <recommendedName>
        <fullName evidence="6">Hydroxylamine reductase</fullName>
    </recommendedName>
</protein>
<dbReference type="AlphaFoldDB" id="F5J3A1"/>
<evidence type="ECO:0000313" key="5">
    <source>
        <dbReference type="Proteomes" id="UP000004913"/>
    </source>
</evidence>
<dbReference type="InterPro" id="IPR004137">
    <property type="entry name" value="HCP/CODH"/>
</dbReference>
<dbReference type="InterPro" id="IPR011254">
    <property type="entry name" value="Prismane-like_sf"/>
</dbReference>
<keyword evidence="2" id="KW-0408">Iron</keyword>
<dbReference type="GO" id="GO:0046872">
    <property type="term" value="F:metal ion binding"/>
    <property type="evidence" value="ECO:0007669"/>
    <property type="project" value="UniProtKB-KW"/>
</dbReference>
<dbReference type="Gene3D" id="3.40.50.2030">
    <property type="match status" value="1"/>
</dbReference>
<dbReference type="InterPro" id="IPR016099">
    <property type="entry name" value="Prismane-like_a/b-sand"/>
</dbReference>
<gene>
    <name evidence="4" type="ORF">HMPREF9455_03818</name>
</gene>
<keyword evidence="1" id="KW-0479">Metal-binding</keyword>
<evidence type="ECO:0000313" key="4">
    <source>
        <dbReference type="EMBL" id="EGJ99813.1"/>
    </source>
</evidence>
<dbReference type="HOGENOM" id="CLU_133186_0_0_10"/>
<dbReference type="GO" id="GO:0050418">
    <property type="term" value="F:hydroxylamine reductase activity"/>
    <property type="evidence" value="ECO:0007669"/>
    <property type="project" value="TreeGrafter"/>
</dbReference>
<dbReference type="STRING" id="742766.HMPREF9455_03818"/>
<evidence type="ECO:0000256" key="2">
    <source>
        <dbReference type="ARBA" id="ARBA00023004"/>
    </source>
</evidence>
<dbReference type="SUPFAM" id="SSF56821">
    <property type="entry name" value="Prismane protein-like"/>
    <property type="match status" value="1"/>
</dbReference>
<evidence type="ECO:0000256" key="1">
    <source>
        <dbReference type="ARBA" id="ARBA00022723"/>
    </source>
</evidence>
<accession>F5J3A1</accession>
<evidence type="ECO:0000256" key="3">
    <source>
        <dbReference type="ARBA" id="ARBA00023014"/>
    </source>
</evidence>
<name>F5J3A1_9BACT</name>
<dbReference type="PANTHER" id="PTHR30109">
    <property type="entry name" value="HYDROXYLAMINE REDUCTASE"/>
    <property type="match status" value="1"/>
</dbReference>
<dbReference type="EMBL" id="ADLV01000050">
    <property type="protein sequence ID" value="EGJ99813.1"/>
    <property type="molecule type" value="Genomic_DNA"/>
</dbReference>
<keyword evidence="5" id="KW-1185">Reference proteome</keyword>
<dbReference type="eggNOG" id="COG1151">
    <property type="taxonomic scope" value="Bacteria"/>
</dbReference>
<dbReference type="Pfam" id="PF03063">
    <property type="entry name" value="Prismane"/>
    <property type="match status" value="1"/>
</dbReference>
<sequence>CNDSYSLAVIALKLKEVFGLEDINDLPIAFNIAWYEQKAVIVLLALLHLGVKNIHLGPTLPGFLSPNVAKVLVENFGIGGISSVEEDIEMFLAS</sequence>
<keyword evidence="3" id="KW-0411">Iron-sulfur</keyword>
<dbReference type="GO" id="GO:0051536">
    <property type="term" value="F:iron-sulfur cluster binding"/>
    <property type="evidence" value="ECO:0007669"/>
    <property type="project" value="UniProtKB-KW"/>
</dbReference>
<reference evidence="4 5" key="1">
    <citation type="submission" date="2011-04" db="EMBL/GenBank/DDBJ databases">
        <title>The Genome Sequence of Dysgonomonas gadei ATCC BAA-286.</title>
        <authorList>
            <consortium name="The Broad Institute Genome Sequencing Platform"/>
            <person name="Earl A."/>
            <person name="Ward D."/>
            <person name="Feldgarden M."/>
            <person name="Gevers D."/>
            <person name="Pudlo N."/>
            <person name="Martens E."/>
            <person name="Allen-Vercoe E."/>
            <person name="Young S.K."/>
            <person name="Zeng Q."/>
            <person name="Gargeya S."/>
            <person name="Fitzgerald M."/>
            <person name="Haas B."/>
            <person name="Abouelleil A."/>
            <person name="Alvarado L."/>
            <person name="Arachchi H.M."/>
            <person name="Berlin A."/>
            <person name="Brown A."/>
            <person name="Chapman S.B."/>
            <person name="Chen Z."/>
            <person name="Dunbar C."/>
            <person name="Freedman E."/>
            <person name="Gearin G."/>
            <person name="Gellesch M."/>
            <person name="Goldberg J."/>
            <person name="Griggs A."/>
            <person name="Gujja S."/>
            <person name="Heiman D."/>
            <person name="Howarth C."/>
            <person name="Larson L."/>
            <person name="Lui A."/>
            <person name="MacDonald P.J.P."/>
            <person name="Mehta T."/>
            <person name="Montmayeur A."/>
            <person name="Murphy C."/>
            <person name="Neiman D."/>
            <person name="Pearson M."/>
            <person name="Priest M."/>
            <person name="Roberts A."/>
            <person name="Saif S."/>
            <person name="Shea T."/>
            <person name="Shenoy N."/>
            <person name="Sisk P."/>
            <person name="Stolte C."/>
            <person name="Sykes S."/>
            <person name="Yandava C."/>
            <person name="Wortman J."/>
            <person name="Nusbaum C."/>
            <person name="Birren B."/>
        </authorList>
    </citation>
    <scope>NUCLEOTIDE SEQUENCE [LARGE SCALE GENOMIC DNA]</scope>
    <source>
        <strain evidence="4 5">ATCC BAA-286</strain>
    </source>
</reference>